<dbReference type="EMBL" id="JARJCM010000325">
    <property type="protein sequence ID" value="KAJ7018740.1"/>
    <property type="molecule type" value="Genomic_DNA"/>
</dbReference>
<protein>
    <submittedName>
        <fullName evidence="1">Uncharacterized protein</fullName>
    </submittedName>
</protein>
<organism evidence="1 2">
    <name type="scientific">Mycena alexandri</name>
    <dbReference type="NCBI Taxonomy" id="1745969"/>
    <lineage>
        <taxon>Eukaryota</taxon>
        <taxon>Fungi</taxon>
        <taxon>Dikarya</taxon>
        <taxon>Basidiomycota</taxon>
        <taxon>Agaricomycotina</taxon>
        <taxon>Agaricomycetes</taxon>
        <taxon>Agaricomycetidae</taxon>
        <taxon>Agaricales</taxon>
        <taxon>Marasmiineae</taxon>
        <taxon>Mycenaceae</taxon>
        <taxon>Mycena</taxon>
    </lineage>
</organism>
<accession>A0AAD6WN57</accession>
<evidence type="ECO:0000313" key="2">
    <source>
        <dbReference type="Proteomes" id="UP001218188"/>
    </source>
</evidence>
<keyword evidence="2" id="KW-1185">Reference proteome</keyword>
<proteinExistence type="predicted"/>
<sequence>MGILQLKFWQVFGSLWSSPLALRRAEQSDVVRVAHARHPKFRGELSIDSEDGVRVPASESDSAVKETRRKIISAREIDISSTRSLCSVY</sequence>
<evidence type="ECO:0000313" key="1">
    <source>
        <dbReference type="EMBL" id="KAJ7018740.1"/>
    </source>
</evidence>
<dbReference type="Proteomes" id="UP001218188">
    <property type="component" value="Unassembled WGS sequence"/>
</dbReference>
<comment type="caution">
    <text evidence="1">The sequence shown here is derived from an EMBL/GenBank/DDBJ whole genome shotgun (WGS) entry which is preliminary data.</text>
</comment>
<dbReference type="AlphaFoldDB" id="A0AAD6WN57"/>
<gene>
    <name evidence="1" type="ORF">C8F04DRAFT_1150363</name>
</gene>
<reference evidence="1" key="1">
    <citation type="submission" date="2023-03" db="EMBL/GenBank/DDBJ databases">
        <title>Massive genome expansion in bonnet fungi (Mycena s.s.) driven by repeated elements and novel gene families across ecological guilds.</title>
        <authorList>
            <consortium name="Lawrence Berkeley National Laboratory"/>
            <person name="Harder C.B."/>
            <person name="Miyauchi S."/>
            <person name="Viragh M."/>
            <person name="Kuo A."/>
            <person name="Thoen E."/>
            <person name="Andreopoulos B."/>
            <person name="Lu D."/>
            <person name="Skrede I."/>
            <person name="Drula E."/>
            <person name="Henrissat B."/>
            <person name="Morin E."/>
            <person name="Kohler A."/>
            <person name="Barry K."/>
            <person name="LaButti K."/>
            <person name="Morin E."/>
            <person name="Salamov A."/>
            <person name="Lipzen A."/>
            <person name="Mereny Z."/>
            <person name="Hegedus B."/>
            <person name="Baldrian P."/>
            <person name="Stursova M."/>
            <person name="Weitz H."/>
            <person name="Taylor A."/>
            <person name="Grigoriev I.V."/>
            <person name="Nagy L.G."/>
            <person name="Martin F."/>
            <person name="Kauserud H."/>
        </authorList>
    </citation>
    <scope>NUCLEOTIDE SEQUENCE</scope>
    <source>
        <strain evidence="1">CBHHK200</strain>
    </source>
</reference>
<name>A0AAD6WN57_9AGAR</name>